<keyword evidence="6" id="KW-1185">Reference proteome</keyword>
<dbReference type="Proteomes" id="UP000433101">
    <property type="component" value="Unassembled WGS sequence"/>
</dbReference>
<dbReference type="EMBL" id="WUMV01000001">
    <property type="protein sequence ID" value="MXN63762.1"/>
    <property type="molecule type" value="Genomic_DNA"/>
</dbReference>
<dbReference type="SMART" id="SM00922">
    <property type="entry name" value="MR_MLE"/>
    <property type="match status" value="1"/>
</dbReference>
<accession>A0A7X3LRH8</accession>
<dbReference type="Pfam" id="PF13378">
    <property type="entry name" value="MR_MLE_C"/>
    <property type="match status" value="1"/>
</dbReference>
<dbReference type="Gene3D" id="3.20.20.120">
    <property type="entry name" value="Enolase-like C-terminal domain"/>
    <property type="match status" value="1"/>
</dbReference>
<dbReference type="Pfam" id="PF02746">
    <property type="entry name" value="MR_MLE_N"/>
    <property type="match status" value="1"/>
</dbReference>
<proteinExistence type="predicted"/>
<dbReference type="InterPro" id="IPR013341">
    <property type="entry name" value="Mandelate_racemase_N_dom"/>
</dbReference>
<dbReference type="SUPFAM" id="SSF51604">
    <property type="entry name" value="Enolase C-terminal domain-like"/>
    <property type="match status" value="1"/>
</dbReference>
<organism evidence="5 6">
    <name type="scientific">Stappia sediminis</name>
    <dbReference type="NCBI Taxonomy" id="2692190"/>
    <lineage>
        <taxon>Bacteria</taxon>
        <taxon>Pseudomonadati</taxon>
        <taxon>Pseudomonadota</taxon>
        <taxon>Alphaproteobacteria</taxon>
        <taxon>Hyphomicrobiales</taxon>
        <taxon>Stappiaceae</taxon>
        <taxon>Stappia</taxon>
    </lineage>
</organism>
<dbReference type="SFLD" id="SFLDG00179">
    <property type="entry name" value="mandelate_racemase"/>
    <property type="match status" value="1"/>
</dbReference>
<evidence type="ECO:0000313" key="5">
    <source>
        <dbReference type="EMBL" id="MXN63762.1"/>
    </source>
</evidence>
<protein>
    <submittedName>
        <fullName evidence="5">Mandelate racemase</fullName>
    </submittedName>
</protein>
<comment type="cofactor">
    <cofactor evidence="1">
        <name>Mg(2+)</name>
        <dbReference type="ChEBI" id="CHEBI:18420"/>
    </cofactor>
</comment>
<dbReference type="InterPro" id="IPR029065">
    <property type="entry name" value="Enolase_C-like"/>
</dbReference>
<comment type="caution">
    <text evidence="5">The sequence shown here is derived from an EMBL/GenBank/DDBJ whole genome shotgun (WGS) entry which is preliminary data.</text>
</comment>
<dbReference type="InterPro" id="IPR013342">
    <property type="entry name" value="Mandelate_racemase_C"/>
</dbReference>
<keyword evidence="2" id="KW-0479">Metal-binding</keyword>
<dbReference type="PROSITE" id="PS00909">
    <property type="entry name" value="MR_MLE_2"/>
    <property type="match status" value="1"/>
</dbReference>
<dbReference type="InterPro" id="IPR029017">
    <property type="entry name" value="Enolase-like_N"/>
</dbReference>
<dbReference type="AlphaFoldDB" id="A0A7X3LRH8"/>
<dbReference type="SFLD" id="SFLDS00001">
    <property type="entry name" value="Enolase"/>
    <property type="match status" value="1"/>
</dbReference>
<evidence type="ECO:0000256" key="1">
    <source>
        <dbReference type="ARBA" id="ARBA00001946"/>
    </source>
</evidence>
<dbReference type="InterPro" id="IPR018110">
    <property type="entry name" value="Mandel_Rmase/mucon_lact_enz_CS"/>
</dbReference>
<dbReference type="SUPFAM" id="SSF54826">
    <property type="entry name" value="Enolase N-terminal domain-like"/>
    <property type="match status" value="1"/>
</dbReference>
<evidence type="ECO:0000313" key="6">
    <source>
        <dbReference type="Proteomes" id="UP000433101"/>
    </source>
</evidence>
<evidence type="ECO:0000256" key="2">
    <source>
        <dbReference type="ARBA" id="ARBA00022723"/>
    </source>
</evidence>
<dbReference type="GO" id="GO:0016052">
    <property type="term" value="P:carbohydrate catabolic process"/>
    <property type="evidence" value="ECO:0007669"/>
    <property type="project" value="TreeGrafter"/>
</dbReference>
<dbReference type="RefSeq" id="WP_160773995.1">
    <property type="nucleotide sequence ID" value="NZ_WUMV01000001.1"/>
</dbReference>
<dbReference type="GO" id="GO:0000287">
    <property type="term" value="F:magnesium ion binding"/>
    <property type="evidence" value="ECO:0007669"/>
    <property type="project" value="TreeGrafter"/>
</dbReference>
<reference evidence="5 6" key="1">
    <citation type="submission" date="2019-12" db="EMBL/GenBank/DDBJ databases">
        <authorList>
            <person name="Li M."/>
        </authorList>
    </citation>
    <scope>NUCLEOTIDE SEQUENCE [LARGE SCALE GENOMIC DNA]</scope>
    <source>
        <strain evidence="5 6">GBMRC 2046</strain>
    </source>
</reference>
<dbReference type="GO" id="GO:0016836">
    <property type="term" value="F:hydro-lyase activity"/>
    <property type="evidence" value="ECO:0007669"/>
    <property type="project" value="TreeGrafter"/>
</dbReference>
<keyword evidence="3" id="KW-0460">Magnesium</keyword>
<evidence type="ECO:0000256" key="3">
    <source>
        <dbReference type="ARBA" id="ARBA00022842"/>
    </source>
</evidence>
<gene>
    <name evidence="5" type="ORF">GR183_02495</name>
</gene>
<dbReference type="InterPro" id="IPR046945">
    <property type="entry name" value="RHMD-like"/>
</dbReference>
<sequence>MTSSERASLPGKIEKITARAVNAPIEAPVKTASGEITQAPLVIIDLITSDGIRGTSYLFAYTPLTLKALVSFIDDLAPNLIGKNAAPVSIYAECERMFRLLGRQGIVGMALSGIDMALWDVLAKAAGMPLAELLGGDTKPIEAYDSYGVVDPERDAARLETTLERGFRAIKIKLGLGAIADDTRTLKELRNIIGPNMRVMVDYNQSLDVPEALERIEAISQFDITWVEEPVPAEDLAGHALVREKSPVPIQTGENWWFPEGAANSISARASDFVMPDLMKIGGVTGFMRAAAMAQGASLPVSSHLFIEASAHVLAATANAHYLEYLDFAGSILKERLLPVNGCIVPRGPGLGLEWDEDALKRCAI</sequence>
<feature type="domain" description="Mandelate racemase/muconate lactonizing enzyme C-terminal" evidence="4">
    <location>
        <begin position="152"/>
        <end position="249"/>
    </location>
</feature>
<dbReference type="PANTHER" id="PTHR13794:SF58">
    <property type="entry name" value="MITOCHONDRIAL ENOLASE SUPERFAMILY MEMBER 1"/>
    <property type="match status" value="1"/>
</dbReference>
<dbReference type="Gene3D" id="3.30.390.10">
    <property type="entry name" value="Enolase-like, N-terminal domain"/>
    <property type="match status" value="1"/>
</dbReference>
<dbReference type="PANTHER" id="PTHR13794">
    <property type="entry name" value="ENOLASE SUPERFAMILY, MANDELATE RACEMASE"/>
    <property type="match status" value="1"/>
</dbReference>
<evidence type="ECO:0000259" key="4">
    <source>
        <dbReference type="SMART" id="SM00922"/>
    </source>
</evidence>
<dbReference type="GO" id="GO:0009063">
    <property type="term" value="P:amino acid catabolic process"/>
    <property type="evidence" value="ECO:0007669"/>
    <property type="project" value="InterPro"/>
</dbReference>
<name>A0A7X3LRH8_9HYPH</name>
<dbReference type="InterPro" id="IPR036849">
    <property type="entry name" value="Enolase-like_C_sf"/>
</dbReference>